<proteinExistence type="predicted"/>
<dbReference type="Proteomes" id="UP000294614">
    <property type="component" value="Unassembled WGS sequence"/>
</dbReference>
<keyword evidence="4" id="KW-1185">Reference proteome</keyword>
<dbReference type="InterPro" id="IPR050400">
    <property type="entry name" value="Bact_Cytoskel_RodZ"/>
</dbReference>
<evidence type="ECO:0000313" key="3">
    <source>
        <dbReference type="EMBL" id="TCK60638.1"/>
    </source>
</evidence>
<name>A0A4R1K8H1_9BACT</name>
<evidence type="ECO:0000313" key="4">
    <source>
        <dbReference type="Proteomes" id="UP000294614"/>
    </source>
</evidence>
<dbReference type="Pfam" id="PF13413">
    <property type="entry name" value="HTH_25"/>
    <property type="match status" value="1"/>
</dbReference>
<dbReference type="SUPFAM" id="SSF47413">
    <property type="entry name" value="lambda repressor-like DNA-binding domains"/>
    <property type="match status" value="1"/>
</dbReference>
<dbReference type="PANTHER" id="PTHR34475">
    <property type="match status" value="1"/>
</dbReference>
<dbReference type="GO" id="GO:0003677">
    <property type="term" value="F:DNA binding"/>
    <property type="evidence" value="ECO:0007669"/>
    <property type="project" value="InterPro"/>
</dbReference>
<dbReference type="InterPro" id="IPR010982">
    <property type="entry name" value="Lambda_DNA-bd_dom_sf"/>
</dbReference>
<organism evidence="3 4">
    <name type="scientific">Seleniivibrio woodruffii</name>
    <dbReference type="NCBI Taxonomy" id="1078050"/>
    <lineage>
        <taxon>Bacteria</taxon>
        <taxon>Pseudomonadati</taxon>
        <taxon>Deferribacterota</taxon>
        <taxon>Deferribacteres</taxon>
        <taxon>Deferribacterales</taxon>
        <taxon>Geovibrionaceae</taxon>
        <taxon>Seleniivibrio</taxon>
    </lineage>
</organism>
<dbReference type="CDD" id="cd00093">
    <property type="entry name" value="HTH_XRE"/>
    <property type="match status" value="1"/>
</dbReference>
<evidence type="ECO:0000259" key="2">
    <source>
        <dbReference type="Pfam" id="PF13464"/>
    </source>
</evidence>
<accession>A0A4R1K8H1</accession>
<dbReference type="AlphaFoldDB" id="A0A4R1K8H1"/>
<dbReference type="InterPro" id="IPR001387">
    <property type="entry name" value="Cro/C1-type_HTH"/>
</dbReference>
<dbReference type="OrthoDB" id="9797543at2"/>
<gene>
    <name evidence="3" type="ORF">C8D98_1516</name>
</gene>
<sequence>MSRLGTFLKEAREAQGLSIEKVTQETRLSEDIVKQLEEGGFAALPSYNHVKNFVKNYAEYLGLDIEEVNAMLAEECTRSDFTRDTAIVFSNEPLQEIAASEPVPVMKYIIPTVVIILVIFAGTKLFFALKGNNKVETAPVAEQVQPQAPAPAAPQQEDTTFNTVDPKTVEKTIEEVTAAEQTGEGTTPAAEGEAKPGEADKMVVQDGVIRPDKTAIEADKLKEEKDKKALPTGNVAILNFADVCWVHVKSDTGEELDFIASRGNKREIAFKKYFVLDVGNAAVASVTFNGKVISGLGGYKQPAKGLKFEPNETGSLKYSIVK</sequence>
<reference evidence="3 4" key="1">
    <citation type="submission" date="2019-03" db="EMBL/GenBank/DDBJ databases">
        <title>Genomic Encyclopedia of Type Strains, Phase IV (KMG-IV): sequencing the most valuable type-strain genomes for metagenomic binning, comparative biology and taxonomic classification.</title>
        <authorList>
            <person name="Goeker M."/>
        </authorList>
    </citation>
    <scope>NUCLEOTIDE SEQUENCE [LARGE SCALE GENOMIC DNA]</scope>
    <source>
        <strain evidence="3 4">DSM 24984</strain>
    </source>
</reference>
<dbReference type="PANTHER" id="PTHR34475:SF1">
    <property type="entry name" value="CYTOSKELETON PROTEIN RODZ"/>
    <property type="match status" value="1"/>
</dbReference>
<dbReference type="EMBL" id="SMGG01000004">
    <property type="protein sequence ID" value="TCK60638.1"/>
    <property type="molecule type" value="Genomic_DNA"/>
</dbReference>
<dbReference type="Pfam" id="PF13464">
    <property type="entry name" value="RodZ_C"/>
    <property type="match status" value="1"/>
</dbReference>
<feature type="domain" description="Cytoskeleton protein RodZ-like C-terminal" evidence="2">
    <location>
        <begin position="238"/>
        <end position="295"/>
    </location>
</feature>
<dbReference type="Gene3D" id="1.10.260.40">
    <property type="entry name" value="lambda repressor-like DNA-binding domains"/>
    <property type="match status" value="1"/>
</dbReference>
<feature type="region of interest" description="Disordered" evidence="1">
    <location>
        <begin position="177"/>
        <end position="196"/>
    </location>
</feature>
<dbReference type="RefSeq" id="WP_132873488.1">
    <property type="nucleotide sequence ID" value="NZ_SMGG01000004.1"/>
</dbReference>
<protein>
    <submittedName>
        <fullName evidence="3">Cytoskeletal protein RodZ</fullName>
    </submittedName>
</protein>
<comment type="caution">
    <text evidence="3">The sequence shown here is derived from an EMBL/GenBank/DDBJ whole genome shotgun (WGS) entry which is preliminary data.</text>
</comment>
<feature type="region of interest" description="Disordered" evidence="1">
    <location>
        <begin position="141"/>
        <end position="162"/>
    </location>
</feature>
<dbReference type="InterPro" id="IPR025194">
    <property type="entry name" value="RodZ-like_C"/>
</dbReference>
<evidence type="ECO:0000256" key="1">
    <source>
        <dbReference type="SAM" id="MobiDB-lite"/>
    </source>
</evidence>